<name>A0A897NUJ1_9EURY</name>
<protein>
    <submittedName>
        <fullName evidence="2">Putative membrane protein</fullName>
    </submittedName>
</protein>
<dbReference type="EMBL" id="CP064791">
    <property type="protein sequence ID" value="QSG13826.1"/>
    <property type="molecule type" value="Genomic_DNA"/>
</dbReference>
<gene>
    <name evidence="2" type="ORF">HSEST_0275</name>
</gene>
<evidence type="ECO:0000313" key="3">
    <source>
        <dbReference type="Proteomes" id="UP000663292"/>
    </source>
</evidence>
<accession>A0A897NUJ1</accession>
<feature type="transmembrane region" description="Helical" evidence="1">
    <location>
        <begin position="30"/>
        <end position="49"/>
    </location>
</feature>
<dbReference type="AlphaFoldDB" id="A0A897NUJ1"/>
<evidence type="ECO:0000256" key="1">
    <source>
        <dbReference type="SAM" id="Phobius"/>
    </source>
</evidence>
<dbReference type="RefSeq" id="WP_229121775.1">
    <property type="nucleotide sequence ID" value="NZ_CP064791.1"/>
</dbReference>
<reference evidence="2 3" key="1">
    <citation type="submission" date="2020-11" db="EMBL/GenBank/DDBJ databases">
        <title>Carbohydrate-dependent, anaerobic sulfur respiration: A novel catabolism in halophilic archaea.</title>
        <authorList>
            <person name="Sorokin D.Y."/>
            <person name="Messina E."/>
            <person name="Smedile F."/>
            <person name="La Cono V."/>
            <person name="Hallsworth J.E."/>
            <person name="Yakimov M.M."/>
        </authorList>
    </citation>
    <scope>NUCLEOTIDE SEQUENCE [LARGE SCALE GENOMIC DNA]</scope>
    <source>
        <strain evidence="2 3">HSR-Est</strain>
    </source>
</reference>
<organism evidence="2 3">
    <name type="scientific">Halapricum desulfuricans</name>
    <dbReference type="NCBI Taxonomy" id="2841257"/>
    <lineage>
        <taxon>Archaea</taxon>
        <taxon>Methanobacteriati</taxon>
        <taxon>Methanobacteriota</taxon>
        <taxon>Stenosarchaea group</taxon>
        <taxon>Halobacteria</taxon>
        <taxon>Halobacteriales</taxon>
        <taxon>Haloarculaceae</taxon>
        <taxon>Halapricum</taxon>
    </lineage>
</organism>
<evidence type="ECO:0000313" key="2">
    <source>
        <dbReference type="EMBL" id="QSG13826.1"/>
    </source>
</evidence>
<dbReference type="InterPro" id="IPR055893">
    <property type="entry name" value="DUF7470"/>
</dbReference>
<keyword evidence="1" id="KW-0812">Transmembrane</keyword>
<keyword evidence="1" id="KW-1133">Transmembrane helix</keyword>
<proteinExistence type="predicted"/>
<dbReference type="Pfam" id="PF24282">
    <property type="entry name" value="DUF7470"/>
    <property type="match status" value="1"/>
</dbReference>
<dbReference type="GeneID" id="68856913"/>
<sequence>MLEKLGIVGVAGALVTVGGLGVIAYESPVIAAGLLLVLLGLGLGVFAIVKNTLSSLGMGAMV</sequence>
<keyword evidence="1" id="KW-0472">Membrane</keyword>
<dbReference type="Proteomes" id="UP000663292">
    <property type="component" value="Chromosome"/>
</dbReference>
<feature type="transmembrane region" description="Helical" evidence="1">
    <location>
        <begin position="5"/>
        <end position="24"/>
    </location>
</feature>
<keyword evidence="3" id="KW-1185">Reference proteome</keyword>